<gene>
    <name evidence="4" type="ORF">FNU76_05330</name>
</gene>
<dbReference type="InterPro" id="IPR006626">
    <property type="entry name" value="PbH1"/>
</dbReference>
<dbReference type="Proteomes" id="UP000317550">
    <property type="component" value="Chromosome"/>
</dbReference>
<dbReference type="PANTHER" id="PTHR22990:SF15">
    <property type="entry name" value="F-BOX ONLY PROTEIN 10"/>
    <property type="match status" value="1"/>
</dbReference>
<feature type="signal peptide" evidence="2">
    <location>
        <begin position="1"/>
        <end position="38"/>
    </location>
</feature>
<protein>
    <recommendedName>
        <fullName evidence="3">Carbohydrate-binding/sugar hydrolysis domain-containing protein</fullName>
    </recommendedName>
</protein>
<keyword evidence="1" id="KW-0677">Repeat</keyword>
<feature type="chain" id="PRO_5021893205" description="Carbohydrate-binding/sugar hydrolysis domain-containing protein" evidence="2">
    <location>
        <begin position="39"/>
        <end position="629"/>
    </location>
</feature>
<evidence type="ECO:0000256" key="1">
    <source>
        <dbReference type="ARBA" id="ARBA00022737"/>
    </source>
</evidence>
<dbReference type="SUPFAM" id="SSF51126">
    <property type="entry name" value="Pectin lyase-like"/>
    <property type="match status" value="2"/>
</dbReference>
<keyword evidence="2" id="KW-0732">Signal</keyword>
<dbReference type="OrthoDB" id="3491333at2"/>
<dbReference type="InterPro" id="IPR006633">
    <property type="entry name" value="Carb-bd_sugar_hydrolysis-dom"/>
</dbReference>
<sequence length="629" mass="68295">MDLPEISRDRDVAANKRKPTRTTLALLVTLCFMPLAQATEYYVARTGNDTKNNGESADTPFATMDKALKVIQPGDAINLLGKYVLAKEIALTAPASSAYITLRGGPLMSQGKTEASEVRCENLPHCIKISRSNVQVVDMRLVGSRESAIYSNGHSYLRILNNQIDDAQRYGVHFEGKTADVAEGQGIVVQKNRVRNGGNTAIYVLFQAQLSIHGNEVTGVREGDGIVAVQARGATIKENTVRGLVKRQSSGIKLRTSKDVVIERNTVSDSAGAGIQVRRMDEASDGWLPNRSSNIRIVGNTISNTVTANSNQPPQCDGSGWPGAIVVSRTDGFQMSGNLVFRNWGEGLTFNSSTGGRIEQNVMYDNYGVNVYLNNSSDSVVRRNYLSYSDGSEGVPYYRCAAPPGGVTLANEVSTQAYDADNFRPLRNLNVDNNIIRGGRGGINYYYSAAMSQPPNPHPLYFPGGLQNVRIYNNTVYGSLQNAILAISHSPYGGPGTPGNSGGGPGHSDNHINANIFYQPTDSYLLRSLDGRDAEAFLFRANLWRGGNPGTPAETPPGDINYPLTAALFVAPGLDKADSYRILPASGARDAASYTFEDNRLWPTMDYFGARRMWGQVWDIGAHEYLPQP</sequence>
<evidence type="ECO:0000313" key="4">
    <source>
        <dbReference type="EMBL" id="QDQ25819.1"/>
    </source>
</evidence>
<evidence type="ECO:0000313" key="5">
    <source>
        <dbReference type="Proteomes" id="UP000317550"/>
    </source>
</evidence>
<proteinExistence type="predicted"/>
<evidence type="ECO:0000256" key="2">
    <source>
        <dbReference type="SAM" id="SignalP"/>
    </source>
</evidence>
<feature type="domain" description="Carbohydrate-binding/sugar hydrolysis" evidence="3">
    <location>
        <begin position="108"/>
        <end position="278"/>
    </location>
</feature>
<dbReference type="SMART" id="SM00710">
    <property type="entry name" value="PbH1"/>
    <property type="match status" value="12"/>
</dbReference>
<reference evidence="5" key="1">
    <citation type="submission" date="2019-07" db="EMBL/GenBank/DDBJ databases">
        <title>Chitinimonas sp. nov., isolated from Ny-Alesund, arctica soil.</title>
        <authorList>
            <person name="Xu Q."/>
            <person name="Peng F."/>
        </authorList>
    </citation>
    <scope>NUCLEOTIDE SEQUENCE [LARGE SCALE GENOMIC DNA]</scope>
    <source>
        <strain evidence="5">R3-44</strain>
    </source>
</reference>
<dbReference type="Gene3D" id="2.160.20.10">
    <property type="entry name" value="Single-stranded right-handed beta-helix, Pectin lyase-like"/>
    <property type="match status" value="2"/>
</dbReference>
<evidence type="ECO:0000259" key="3">
    <source>
        <dbReference type="SMART" id="SM00722"/>
    </source>
</evidence>
<dbReference type="Pfam" id="PF05048">
    <property type="entry name" value="NosD"/>
    <property type="match status" value="1"/>
</dbReference>
<dbReference type="InterPro" id="IPR051550">
    <property type="entry name" value="SCF-Subunits/Alg-Epimerases"/>
</dbReference>
<keyword evidence="5" id="KW-1185">Reference proteome</keyword>
<dbReference type="InterPro" id="IPR011050">
    <property type="entry name" value="Pectin_lyase_fold/virulence"/>
</dbReference>
<dbReference type="EMBL" id="CP041730">
    <property type="protein sequence ID" value="QDQ25819.1"/>
    <property type="molecule type" value="Genomic_DNA"/>
</dbReference>
<organism evidence="4 5">
    <name type="scientific">Chitinimonas arctica</name>
    <dbReference type="NCBI Taxonomy" id="2594795"/>
    <lineage>
        <taxon>Bacteria</taxon>
        <taxon>Pseudomonadati</taxon>
        <taxon>Pseudomonadota</taxon>
        <taxon>Betaproteobacteria</taxon>
        <taxon>Neisseriales</taxon>
        <taxon>Chitinibacteraceae</taxon>
        <taxon>Chitinimonas</taxon>
    </lineage>
</organism>
<dbReference type="KEGG" id="cari:FNU76_05330"/>
<accession>A0A516SCD7</accession>
<dbReference type="SMART" id="SM00722">
    <property type="entry name" value="CASH"/>
    <property type="match status" value="1"/>
</dbReference>
<name>A0A516SCD7_9NEIS</name>
<dbReference type="AlphaFoldDB" id="A0A516SCD7"/>
<dbReference type="PANTHER" id="PTHR22990">
    <property type="entry name" value="F-BOX ONLY PROTEIN"/>
    <property type="match status" value="1"/>
</dbReference>
<dbReference type="InterPro" id="IPR007742">
    <property type="entry name" value="NosD_dom"/>
</dbReference>
<dbReference type="InterPro" id="IPR012334">
    <property type="entry name" value="Pectin_lyas_fold"/>
</dbReference>